<reference evidence="1" key="1">
    <citation type="submission" date="2018-01" db="EMBL/GenBank/DDBJ databases">
        <title>An insight into the sialome of Amazonian anophelines.</title>
        <authorList>
            <person name="Ribeiro J.M."/>
            <person name="Scarpassa V."/>
            <person name="Calvo E."/>
        </authorList>
    </citation>
    <scope>NUCLEOTIDE SEQUENCE</scope>
    <source>
        <tissue evidence="1">Salivary glands</tissue>
    </source>
</reference>
<protein>
    <submittedName>
        <fullName evidence="1">Putative secreted protein</fullName>
    </submittedName>
</protein>
<accession>A0A2M4CF86</accession>
<dbReference type="EMBL" id="GGFJ01014865">
    <property type="protein sequence ID" value="MBW64006.1"/>
    <property type="molecule type" value="Transcribed_RNA"/>
</dbReference>
<dbReference type="AlphaFoldDB" id="A0A2M4CF86"/>
<evidence type="ECO:0000313" key="1">
    <source>
        <dbReference type="EMBL" id="MBW64006.1"/>
    </source>
</evidence>
<name>A0A2M4CF86_9DIPT</name>
<sequence>MRSVCDCGLLLTKVRCLLVYDDGVLKGADAHPMVLVDFIRPSKPSGRMIVVLMIEFSFSPAYSVGLL</sequence>
<proteinExistence type="predicted"/>
<organism evidence="1">
    <name type="scientific">Anopheles marajoara</name>
    <dbReference type="NCBI Taxonomy" id="58244"/>
    <lineage>
        <taxon>Eukaryota</taxon>
        <taxon>Metazoa</taxon>
        <taxon>Ecdysozoa</taxon>
        <taxon>Arthropoda</taxon>
        <taxon>Hexapoda</taxon>
        <taxon>Insecta</taxon>
        <taxon>Pterygota</taxon>
        <taxon>Neoptera</taxon>
        <taxon>Endopterygota</taxon>
        <taxon>Diptera</taxon>
        <taxon>Nematocera</taxon>
        <taxon>Culicoidea</taxon>
        <taxon>Culicidae</taxon>
        <taxon>Anophelinae</taxon>
        <taxon>Anopheles</taxon>
    </lineage>
</organism>